<feature type="domain" description="VOC" evidence="1">
    <location>
        <begin position="4"/>
        <end position="127"/>
    </location>
</feature>
<dbReference type="PROSITE" id="PS51819">
    <property type="entry name" value="VOC"/>
    <property type="match status" value="1"/>
</dbReference>
<dbReference type="OrthoDB" id="197463at2"/>
<dbReference type="CDD" id="cd07263">
    <property type="entry name" value="VOC_like"/>
    <property type="match status" value="1"/>
</dbReference>
<dbReference type="PANTHER" id="PTHR36437">
    <property type="entry name" value="GLYOXALASE/BLEOMYCIN RESISTANCE PROTEIN/DIOXYGENASE"/>
    <property type="match status" value="1"/>
</dbReference>
<proteinExistence type="predicted"/>
<gene>
    <name evidence="2" type="ORF">OEIGOIKO_00431</name>
</gene>
<dbReference type="Proteomes" id="UP000287830">
    <property type="component" value="Unassembled WGS sequence"/>
</dbReference>
<dbReference type="EMBL" id="BHZC01000001">
    <property type="protein sequence ID" value="GCD32714.1"/>
    <property type="molecule type" value="Genomic_DNA"/>
</dbReference>
<dbReference type="SUPFAM" id="SSF54593">
    <property type="entry name" value="Glyoxalase/Bleomycin resistance protein/Dihydroxybiphenyl dioxygenase"/>
    <property type="match status" value="1"/>
</dbReference>
<name>A0A7U9KNV7_9ACTN</name>
<dbReference type="RefSeq" id="WP_125043315.1">
    <property type="nucleotide sequence ID" value="NZ_BHZC01000001.1"/>
</dbReference>
<evidence type="ECO:0000313" key="3">
    <source>
        <dbReference type="Proteomes" id="UP000287830"/>
    </source>
</evidence>
<organism evidence="2 3">
    <name type="scientific">Streptomyces chrestomyceticus JCM 4735</name>
    <dbReference type="NCBI Taxonomy" id="1306181"/>
    <lineage>
        <taxon>Bacteria</taxon>
        <taxon>Bacillati</taxon>
        <taxon>Actinomycetota</taxon>
        <taxon>Actinomycetes</taxon>
        <taxon>Kitasatosporales</taxon>
        <taxon>Streptomycetaceae</taxon>
        <taxon>Streptomyces</taxon>
    </lineage>
</organism>
<evidence type="ECO:0000313" key="2">
    <source>
        <dbReference type="EMBL" id="GCD32714.1"/>
    </source>
</evidence>
<accession>A0A7U9KNV7</accession>
<dbReference type="Gene3D" id="3.10.180.10">
    <property type="entry name" value="2,3-Dihydroxybiphenyl 1,2-Dioxygenase, domain 1"/>
    <property type="match status" value="1"/>
</dbReference>
<dbReference type="Pfam" id="PF00903">
    <property type="entry name" value="Glyoxalase"/>
    <property type="match status" value="1"/>
</dbReference>
<dbReference type="InterPro" id="IPR029068">
    <property type="entry name" value="Glyas_Bleomycin-R_OHBP_Dase"/>
</dbReference>
<dbReference type="InterPro" id="IPR004360">
    <property type="entry name" value="Glyas_Fos-R_dOase_dom"/>
</dbReference>
<sequence>MRRHLGLVTVVVRDYDAAIAFYVEVLGFELREDTWLGEGKRWVVVAPPGAETAVLLARAVTPEQEGRVGDQTGGRVGMFLYTDDFDGDYERLRVAGAWFEEPPRREPYGTVAVFQDLYGNRWDLLQPQDNDACVVISGQT</sequence>
<protein>
    <recommendedName>
        <fullName evidence="1">VOC domain-containing protein</fullName>
    </recommendedName>
</protein>
<evidence type="ECO:0000259" key="1">
    <source>
        <dbReference type="PROSITE" id="PS51819"/>
    </source>
</evidence>
<dbReference type="PANTHER" id="PTHR36437:SF2">
    <property type="entry name" value="GLYOXALASE_BLEOMYCIN RESISTANCE PROTEIN_DIOXYGENASE"/>
    <property type="match status" value="1"/>
</dbReference>
<dbReference type="InterPro" id="IPR037523">
    <property type="entry name" value="VOC_core"/>
</dbReference>
<dbReference type="GeneID" id="95619509"/>
<reference evidence="2 3" key="1">
    <citation type="submission" date="2018-11" db="EMBL/GenBank/DDBJ databases">
        <title>Whole genome sequence of Streptomyces chrestomyceticus NBRC 13444(T).</title>
        <authorList>
            <person name="Komaki H."/>
            <person name="Tamura T."/>
        </authorList>
    </citation>
    <scope>NUCLEOTIDE SEQUENCE [LARGE SCALE GENOMIC DNA]</scope>
    <source>
        <strain evidence="2 3">NBRC 13444</strain>
    </source>
</reference>
<comment type="caution">
    <text evidence="2">The sequence shown here is derived from an EMBL/GenBank/DDBJ whole genome shotgun (WGS) entry which is preliminary data.</text>
</comment>
<dbReference type="AlphaFoldDB" id="A0A7U9KNV7"/>